<evidence type="ECO:0008006" key="5">
    <source>
        <dbReference type="Google" id="ProtNLM"/>
    </source>
</evidence>
<reference evidence="3 4" key="1">
    <citation type="submission" date="2022-05" db="EMBL/GenBank/DDBJ databases">
        <title>Chromosome-level reference genomes for two strains of Caenorhabditis briggsae: an improved platform for comparative genomics.</title>
        <authorList>
            <person name="Stevens L."/>
            <person name="Andersen E.C."/>
        </authorList>
    </citation>
    <scope>NUCLEOTIDE SEQUENCE [LARGE SCALE GENOMIC DNA]</scope>
    <source>
        <strain evidence="3">QX1410_ONT</strain>
        <tissue evidence="3">Whole-organism</tissue>
    </source>
</reference>
<name>A0AAE9DXV6_CAEBR</name>
<evidence type="ECO:0000256" key="1">
    <source>
        <dbReference type="SAM" id="MobiDB-lite"/>
    </source>
</evidence>
<dbReference type="AlphaFoldDB" id="A0AAE9DXV6"/>
<proteinExistence type="predicted"/>
<feature type="chain" id="PRO_5042178095" description="Secreted protein" evidence="2">
    <location>
        <begin position="21"/>
        <end position="76"/>
    </location>
</feature>
<feature type="compositionally biased region" description="Polar residues" evidence="1">
    <location>
        <begin position="37"/>
        <end position="52"/>
    </location>
</feature>
<evidence type="ECO:0000313" key="4">
    <source>
        <dbReference type="Proteomes" id="UP000827892"/>
    </source>
</evidence>
<dbReference type="Proteomes" id="UP000827892">
    <property type="component" value="Chromosome I"/>
</dbReference>
<evidence type="ECO:0000256" key="2">
    <source>
        <dbReference type="SAM" id="SignalP"/>
    </source>
</evidence>
<feature type="region of interest" description="Disordered" evidence="1">
    <location>
        <begin position="25"/>
        <end position="61"/>
    </location>
</feature>
<sequence>MKLQLFLFFISLAFFSVIFCQTNDSNSVESPEDVTDDLNSVENSVQHTSNEQDSADSEEIAGATRSVLQKRQIWVS</sequence>
<feature type="signal peptide" evidence="2">
    <location>
        <begin position="1"/>
        <end position="20"/>
    </location>
</feature>
<gene>
    <name evidence="3" type="ORF">L3Y34_016313</name>
</gene>
<organism evidence="3 4">
    <name type="scientific">Caenorhabditis briggsae</name>
    <dbReference type="NCBI Taxonomy" id="6238"/>
    <lineage>
        <taxon>Eukaryota</taxon>
        <taxon>Metazoa</taxon>
        <taxon>Ecdysozoa</taxon>
        <taxon>Nematoda</taxon>
        <taxon>Chromadorea</taxon>
        <taxon>Rhabditida</taxon>
        <taxon>Rhabditina</taxon>
        <taxon>Rhabditomorpha</taxon>
        <taxon>Rhabditoidea</taxon>
        <taxon>Rhabditidae</taxon>
        <taxon>Peloderinae</taxon>
        <taxon>Caenorhabditis</taxon>
    </lineage>
</organism>
<accession>A0AAE9DXV6</accession>
<keyword evidence="2" id="KW-0732">Signal</keyword>
<dbReference type="EMBL" id="CP090891">
    <property type="protein sequence ID" value="ULU13740.1"/>
    <property type="molecule type" value="Genomic_DNA"/>
</dbReference>
<protein>
    <recommendedName>
        <fullName evidence="5">Secreted protein</fullName>
    </recommendedName>
</protein>
<evidence type="ECO:0000313" key="3">
    <source>
        <dbReference type="EMBL" id="ULU13740.1"/>
    </source>
</evidence>